<dbReference type="InterPro" id="IPR050090">
    <property type="entry name" value="Tyrosine_recombinase_XerCD"/>
</dbReference>
<dbReference type="Pfam" id="PF14659">
    <property type="entry name" value="Phage_int_SAM_3"/>
    <property type="match status" value="1"/>
</dbReference>
<keyword evidence="2" id="KW-0229">DNA integration</keyword>
<dbReference type="GO" id="GO:0015074">
    <property type="term" value="P:DNA integration"/>
    <property type="evidence" value="ECO:0007669"/>
    <property type="project" value="UniProtKB-KW"/>
</dbReference>
<evidence type="ECO:0000259" key="5">
    <source>
        <dbReference type="PROSITE" id="PS51898"/>
    </source>
</evidence>
<dbReference type="InterPro" id="IPR004107">
    <property type="entry name" value="Integrase_SAM-like_N"/>
</dbReference>
<keyword evidence="3" id="KW-0238">DNA-binding</keyword>
<comment type="caution">
    <text evidence="6">The sequence shown here is derived from an EMBL/GenBank/DDBJ whole genome shotgun (WGS) entry which is preliminary data.</text>
</comment>
<dbReference type="PANTHER" id="PTHR30349">
    <property type="entry name" value="PHAGE INTEGRASE-RELATED"/>
    <property type="match status" value="1"/>
</dbReference>
<dbReference type="GO" id="GO:0006310">
    <property type="term" value="P:DNA recombination"/>
    <property type="evidence" value="ECO:0007669"/>
    <property type="project" value="UniProtKB-KW"/>
</dbReference>
<dbReference type="PROSITE" id="PS51898">
    <property type="entry name" value="TYR_RECOMBINASE"/>
    <property type="match status" value="1"/>
</dbReference>
<dbReference type="InterPro" id="IPR013762">
    <property type="entry name" value="Integrase-like_cat_sf"/>
</dbReference>
<dbReference type="Pfam" id="PF00589">
    <property type="entry name" value="Phage_integrase"/>
    <property type="match status" value="1"/>
</dbReference>
<evidence type="ECO:0000256" key="2">
    <source>
        <dbReference type="ARBA" id="ARBA00022908"/>
    </source>
</evidence>
<accession>A0A840UUC9</accession>
<reference evidence="6 7" key="1">
    <citation type="submission" date="2020-08" db="EMBL/GenBank/DDBJ databases">
        <title>Genomic Encyclopedia of Type Strains, Phase IV (KMG-IV): sequencing the most valuable type-strain genomes for metagenomic binning, comparative biology and taxonomic classification.</title>
        <authorList>
            <person name="Goeker M."/>
        </authorList>
    </citation>
    <scope>NUCLEOTIDE SEQUENCE [LARGE SCALE GENOMIC DNA]</scope>
    <source>
        <strain evidence="6 7">DSM 28570</strain>
    </source>
</reference>
<dbReference type="CDD" id="cd00796">
    <property type="entry name" value="INT_Rci_Hp1_C"/>
    <property type="match status" value="1"/>
</dbReference>
<dbReference type="InterPro" id="IPR002104">
    <property type="entry name" value="Integrase_catalytic"/>
</dbReference>
<evidence type="ECO:0000256" key="4">
    <source>
        <dbReference type="ARBA" id="ARBA00023172"/>
    </source>
</evidence>
<evidence type="ECO:0000256" key="3">
    <source>
        <dbReference type="ARBA" id="ARBA00023125"/>
    </source>
</evidence>
<dbReference type="InterPro" id="IPR010998">
    <property type="entry name" value="Integrase_recombinase_N"/>
</dbReference>
<gene>
    <name evidence="6" type="ORF">HNQ81_003047</name>
</gene>
<dbReference type="Gene3D" id="1.10.150.130">
    <property type="match status" value="1"/>
</dbReference>
<evidence type="ECO:0000313" key="6">
    <source>
        <dbReference type="EMBL" id="MBB5349295.1"/>
    </source>
</evidence>
<keyword evidence="4" id="KW-0233">DNA recombination</keyword>
<feature type="domain" description="Tyr recombinase" evidence="5">
    <location>
        <begin position="211"/>
        <end position="391"/>
    </location>
</feature>
<dbReference type="InterPro" id="IPR011010">
    <property type="entry name" value="DNA_brk_join_enz"/>
</dbReference>
<organism evidence="6 7">
    <name type="scientific">Desulfoprunum benzoelyticum</name>
    <dbReference type="NCBI Taxonomy" id="1506996"/>
    <lineage>
        <taxon>Bacteria</taxon>
        <taxon>Pseudomonadati</taxon>
        <taxon>Thermodesulfobacteriota</taxon>
        <taxon>Desulfobulbia</taxon>
        <taxon>Desulfobulbales</taxon>
        <taxon>Desulfobulbaceae</taxon>
        <taxon>Desulfoprunum</taxon>
    </lineage>
</organism>
<evidence type="ECO:0000256" key="1">
    <source>
        <dbReference type="ARBA" id="ARBA00008857"/>
    </source>
</evidence>
<dbReference type="EMBL" id="JACHEO010000023">
    <property type="protein sequence ID" value="MBB5349295.1"/>
    <property type="molecule type" value="Genomic_DNA"/>
</dbReference>
<evidence type="ECO:0000313" key="7">
    <source>
        <dbReference type="Proteomes" id="UP000539642"/>
    </source>
</evidence>
<proteinExistence type="inferred from homology"/>
<dbReference type="Proteomes" id="UP000539642">
    <property type="component" value="Unassembled WGS sequence"/>
</dbReference>
<dbReference type="PANTHER" id="PTHR30349:SF64">
    <property type="entry name" value="PROPHAGE INTEGRASE INTD-RELATED"/>
    <property type="match status" value="1"/>
</dbReference>
<dbReference type="RefSeq" id="WP_183352101.1">
    <property type="nucleotide sequence ID" value="NZ_JACHEO010000023.1"/>
</dbReference>
<dbReference type="GO" id="GO:0003677">
    <property type="term" value="F:DNA binding"/>
    <property type="evidence" value="ECO:0007669"/>
    <property type="project" value="UniProtKB-KW"/>
</dbReference>
<keyword evidence="7" id="KW-1185">Reference proteome</keyword>
<dbReference type="SUPFAM" id="SSF56349">
    <property type="entry name" value="DNA breaking-rejoining enzymes"/>
    <property type="match status" value="1"/>
</dbReference>
<dbReference type="Gene3D" id="1.10.443.10">
    <property type="entry name" value="Intergrase catalytic core"/>
    <property type="match status" value="1"/>
</dbReference>
<comment type="similarity">
    <text evidence="1">Belongs to the 'phage' integrase family.</text>
</comment>
<protein>
    <submittedName>
        <fullName evidence="6">Integrase</fullName>
    </submittedName>
</protein>
<sequence length="396" mass="45481">MSEWIKCKTTGIRYRLHTTRKHGVGFDRYYTIRYKIAGKERSEGLGWASEGWTEKKASAVLAELKKNITTGSGPATLEEKRQIERNRRAEEVKQEAAERVANITFAEIFTEHYLPVSKSNKRNQQSWQREEQFFRLWINPVIGEKPMREIAPIHLEKIKRAMTLKEKSPRTVQYCLATIRQVFNHALIHSLYFGSNPAAGKIVKRPVIDNRRTRFLTRDEATALLSELARRSTDVHDMALFSLQTGARAGEIFSLTWSDIDLFQGTALLRDTKSNKNRPLFLTDEVKTMLTRRRTSETKSTDLVFPDKNGNKIVQISDSFNRAIDKLKLNEGLTDRRDKLTFHSLRHTYASMLVQAGVDIYHVKELLGHSSIALTERYSHLSDSSLKQAALTIQNS</sequence>
<dbReference type="AlphaFoldDB" id="A0A840UUC9"/>
<name>A0A840UUC9_9BACT</name>